<reference evidence="1" key="1">
    <citation type="submission" date="2014-11" db="EMBL/GenBank/DDBJ databases">
        <authorList>
            <person name="Amaro Gonzalez C."/>
        </authorList>
    </citation>
    <scope>NUCLEOTIDE SEQUENCE</scope>
</reference>
<name>A0A0E9UR35_ANGAN</name>
<dbReference type="EMBL" id="GBXM01041164">
    <property type="protein sequence ID" value="JAH67413.1"/>
    <property type="molecule type" value="Transcribed_RNA"/>
</dbReference>
<reference evidence="1" key="2">
    <citation type="journal article" date="2015" name="Fish Shellfish Immunol.">
        <title>Early steps in the European eel (Anguilla anguilla)-Vibrio vulnificus interaction in the gills: Role of the RtxA13 toxin.</title>
        <authorList>
            <person name="Callol A."/>
            <person name="Pajuelo D."/>
            <person name="Ebbesson L."/>
            <person name="Teles M."/>
            <person name="MacKenzie S."/>
            <person name="Amaro C."/>
        </authorList>
    </citation>
    <scope>NUCLEOTIDE SEQUENCE</scope>
</reference>
<accession>A0A0E9UR35</accession>
<proteinExistence type="predicted"/>
<protein>
    <submittedName>
        <fullName evidence="1">Uncharacterized protein</fullName>
    </submittedName>
</protein>
<organism evidence="1">
    <name type="scientific">Anguilla anguilla</name>
    <name type="common">European freshwater eel</name>
    <name type="synonym">Muraena anguilla</name>
    <dbReference type="NCBI Taxonomy" id="7936"/>
    <lineage>
        <taxon>Eukaryota</taxon>
        <taxon>Metazoa</taxon>
        <taxon>Chordata</taxon>
        <taxon>Craniata</taxon>
        <taxon>Vertebrata</taxon>
        <taxon>Euteleostomi</taxon>
        <taxon>Actinopterygii</taxon>
        <taxon>Neopterygii</taxon>
        <taxon>Teleostei</taxon>
        <taxon>Anguilliformes</taxon>
        <taxon>Anguillidae</taxon>
        <taxon>Anguilla</taxon>
    </lineage>
</organism>
<sequence length="43" mass="4830">MPAPRKSGDRNIFSSKQYLDLIKLCTFGITQLQLSKGRLSLGF</sequence>
<evidence type="ECO:0000313" key="1">
    <source>
        <dbReference type="EMBL" id="JAH67413.1"/>
    </source>
</evidence>
<dbReference type="AlphaFoldDB" id="A0A0E9UR35"/>